<organism evidence="1 2">
    <name type="scientific">Gordonia mangrovi</name>
    <dbReference type="NCBI Taxonomy" id="2665643"/>
    <lineage>
        <taxon>Bacteria</taxon>
        <taxon>Bacillati</taxon>
        <taxon>Actinomycetota</taxon>
        <taxon>Actinomycetes</taxon>
        <taxon>Mycobacteriales</taxon>
        <taxon>Gordoniaceae</taxon>
        <taxon>Gordonia</taxon>
    </lineage>
</organism>
<dbReference type="Proteomes" id="UP000475545">
    <property type="component" value="Unassembled WGS sequence"/>
</dbReference>
<comment type="caution">
    <text evidence="1">The sequence shown here is derived from an EMBL/GenBank/DDBJ whole genome shotgun (WGS) entry which is preliminary data.</text>
</comment>
<evidence type="ECO:0000313" key="1">
    <source>
        <dbReference type="EMBL" id="MXP22018.1"/>
    </source>
</evidence>
<reference evidence="1 2" key="1">
    <citation type="submission" date="2019-11" db="EMBL/GenBank/DDBJ databases">
        <title>Gordonia sp. nov., a novel actinobacterium isolated from mangrove soil in Hainan.</title>
        <authorList>
            <person name="Huang X."/>
            <person name="Xie Y."/>
            <person name="Chu X."/>
            <person name="Xiao K."/>
        </authorList>
    </citation>
    <scope>NUCLEOTIDE SEQUENCE [LARGE SCALE GENOMIC DNA]</scope>
    <source>
        <strain evidence="1 2">HNM0687</strain>
    </source>
</reference>
<evidence type="ECO:0000313" key="2">
    <source>
        <dbReference type="Proteomes" id="UP000475545"/>
    </source>
</evidence>
<proteinExistence type="predicted"/>
<sequence length="232" mass="24811">MSNPARARRPAAVSQGMKDLDEILLAVNRGERPHLDELTTIVTSLHQIENSTRVPMVDLLRALAESVSPVPSSPSSQTITADQESALRAAGSFVDEMPPAAQRASTTTIQRTSDLLATALTTDEAAARLGVTAGRVRQRVSNRTLLAVKVSTAHRLPAFQFTDDGDLPGWDRVAPAFPTTAHPTAVAWFMQTPHPDLTVGGELLSPRGWLRSGGDAEHVVDIITTAFVVHAS</sequence>
<name>A0A6L7GU36_9ACTN</name>
<dbReference type="EMBL" id="WMBR01000003">
    <property type="protein sequence ID" value="MXP22018.1"/>
    <property type="molecule type" value="Genomic_DNA"/>
</dbReference>
<dbReference type="AlphaFoldDB" id="A0A6L7GU36"/>
<gene>
    <name evidence="1" type="ORF">GIY30_11745</name>
</gene>
<keyword evidence="2" id="KW-1185">Reference proteome</keyword>
<accession>A0A6L7GU36</accession>
<evidence type="ECO:0008006" key="3">
    <source>
        <dbReference type="Google" id="ProtNLM"/>
    </source>
</evidence>
<dbReference type="RefSeq" id="WP_160902226.1">
    <property type="nucleotide sequence ID" value="NZ_CP102850.1"/>
</dbReference>
<protein>
    <recommendedName>
        <fullName evidence="3">DNA-binding protein</fullName>
    </recommendedName>
</protein>